<feature type="binding site" evidence="4">
    <location>
        <position position="131"/>
    </location>
    <ligand>
        <name>ATP</name>
        <dbReference type="ChEBI" id="CHEBI:30616"/>
    </ligand>
</feature>
<evidence type="ECO:0000256" key="3">
    <source>
        <dbReference type="ARBA" id="ARBA00022840"/>
    </source>
</evidence>
<dbReference type="Gene3D" id="3.30.470.20">
    <property type="entry name" value="ATP-grasp fold, B domain"/>
    <property type="match status" value="1"/>
</dbReference>
<feature type="binding site" evidence="4">
    <location>
        <position position="174"/>
    </location>
    <ligand>
        <name>ATP</name>
        <dbReference type="ChEBI" id="CHEBI:30616"/>
    </ligand>
</feature>
<evidence type="ECO:0000259" key="5">
    <source>
        <dbReference type="PROSITE" id="PS50975"/>
    </source>
</evidence>
<dbReference type="InterPro" id="IPR013815">
    <property type="entry name" value="ATP_grasp_subdomain_1"/>
</dbReference>
<keyword evidence="7" id="KW-1185">Reference proteome</keyword>
<dbReference type="AlphaFoldDB" id="A0A1Y6E6X0"/>
<dbReference type="GO" id="GO:0046872">
    <property type="term" value="F:metal ion binding"/>
    <property type="evidence" value="ECO:0007669"/>
    <property type="project" value="InterPro"/>
</dbReference>
<evidence type="ECO:0000256" key="2">
    <source>
        <dbReference type="ARBA" id="ARBA00022755"/>
    </source>
</evidence>
<dbReference type="Pfam" id="PF17769">
    <property type="entry name" value="PurK_C"/>
    <property type="match status" value="1"/>
</dbReference>
<dbReference type="InterPro" id="IPR003135">
    <property type="entry name" value="ATP-grasp_carboxylate-amine"/>
</dbReference>
<dbReference type="OrthoDB" id="9804625at2"/>
<comment type="pathway">
    <text evidence="4">Purine metabolism; IMP biosynthesis via de novo pathway; 5-amino-1-(5-phospho-D-ribosyl)imidazole-4-carboxylate from 5-amino-1-(5-phospho-D-ribosyl)imidazole (N5-CAIR route): step 1/2.</text>
</comment>
<keyword evidence="2 4" id="KW-0658">Purine biosynthesis</keyword>
<dbReference type="PANTHER" id="PTHR11609">
    <property type="entry name" value="PURINE BIOSYNTHESIS PROTEIN 6/7, PUR6/7"/>
    <property type="match status" value="1"/>
</dbReference>
<keyword evidence="4" id="KW-0436">Ligase</keyword>
<dbReference type="Proteomes" id="UP000194450">
    <property type="component" value="Unassembled WGS sequence"/>
</dbReference>
<keyword evidence="1 4" id="KW-0547">Nucleotide-binding</keyword>
<dbReference type="GO" id="GO:0004638">
    <property type="term" value="F:phosphoribosylaminoimidazole carboxylase activity"/>
    <property type="evidence" value="ECO:0007669"/>
    <property type="project" value="InterPro"/>
</dbReference>
<comment type="catalytic activity">
    <reaction evidence="4">
        <text>5-amino-1-(5-phospho-beta-D-ribosyl)imidazole + hydrogencarbonate + ATP = 5-carboxyamino-1-(5-phospho-D-ribosyl)imidazole + ADP + phosphate + 2 H(+)</text>
        <dbReference type="Rhea" id="RHEA:19317"/>
        <dbReference type="ChEBI" id="CHEBI:15378"/>
        <dbReference type="ChEBI" id="CHEBI:17544"/>
        <dbReference type="ChEBI" id="CHEBI:30616"/>
        <dbReference type="ChEBI" id="CHEBI:43474"/>
        <dbReference type="ChEBI" id="CHEBI:58730"/>
        <dbReference type="ChEBI" id="CHEBI:137981"/>
        <dbReference type="ChEBI" id="CHEBI:456216"/>
        <dbReference type="EC" id="6.3.4.18"/>
    </reaction>
</comment>
<comment type="similarity">
    <text evidence="4">Belongs to the PurK/PurT family.</text>
</comment>
<dbReference type="PROSITE" id="PS50975">
    <property type="entry name" value="ATP_GRASP"/>
    <property type="match status" value="1"/>
</dbReference>
<dbReference type="InterPro" id="IPR011054">
    <property type="entry name" value="Rudment_hybrid_motif"/>
</dbReference>
<keyword evidence="3 4" id="KW-0067">ATP-binding</keyword>
<evidence type="ECO:0000256" key="4">
    <source>
        <dbReference type="HAMAP-Rule" id="MF_01928"/>
    </source>
</evidence>
<feature type="binding site" evidence="4">
    <location>
        <position position="91"/>
    </location>
    <ligand>
        <name>ATP</name>
        <dbReference type="ChEBI" id="CHEBI:30616"/>
    </ligand>
</feature>
<dbReference type="RefSeq" id="WP_086433326.1">
    <property type="nucleotide sequence ID" value="NZ_FXWH01000001.1"/>
</dbReference>
<name>A0A1Y6E6X0_9GAMM</name>
<dbReference type="InterPro" id="IPR016185">
    <property type="entry name" value="PreATP-grasp_dom_sf"/>
</dbReference>
<organism evidence="6 7">
    <name type="scientific">Pseudidiomarina planktonica</name>
    <dbReference type="NCBI Taxonomy" id="1323738"/>
    <lineage>
        <taxon>Bacteria</taxon>
        <taxon>Pseudomonadati</taxon>
        <taxon>Pseudomonadota</taxon>
        <taxon>Gammaproteobacteria</taxon>
        <taxon>Alteromonadales</taxon>
        <taxon>Idiomarinaceae</taxon>
        <taxon>Pseudidiomarina</taxon>
    </lineage>
</organism>
<dbReference type="GO" id="GO:0006189">
    <property type="term" value="P:'de novo' IMP biosynthetic process"/>
    <property type="evidence" value="ECO:0007669"/>
    <property type="project" value="UniProtKB-UniRule"/>
</dbReference>
<dbReference type="InterPro" id="IPR040686">
    <property type="entry name" value="PurK_C"/>
</dbReference>
<comment type="subunit">
    <text evidence="4">Homodimer.</text>
</comment>
<protein>
    <recommendedName>
        <fullName evidence="4">N5-carboxyaminoimidazole ribonucleotide synthase</fullName>
        <shortName evidence="4">N5-CAIR synthase</shortName>
        <ecNumber evidence="4">6.3.4.18</ecNumber>
    </recommendedName>
    <alternativeName>
        <fullName evidence="4">5-(carboxyamino)imidazole ribonucleotide synthetase</fullName>
    </alternativeName>
</protein>
<evidence type="ECO:0000256" key="1">
    <source>
        <dbReference type="ARBA" id="ARBA00022741"/>
    </source>
</evidence>
<dbReference type="SUPFAM" id="SSF56059">
    <property type="entry name" value="Glutathione synthetase ATP-binding domain-like"/>
    <property type="match status" value="1"/>
</dbReference>
<accession>A0A1Y6E6X0</accession>
<feature type="binding site" evidence="4">
    <location>
        <position position="197"/>
    </location>
    <ligand>
        <name>ATP</name>
        <dbReference type="ChEBI" id="CHEBI:30616"/>
    </ligand>
</feature>
<evidence type="ECO:0000313" key="6">
    <source>
        <dbReference type="EMBL" id="SMQ58458.1"/>
    </source>
</evidence>
<dbReference type="GO" id="GO:0005524">
    <property type="term" value="F:ATP binding"/>
    <property type="evidence" value="ECO:0007669"/>
    <property type="project" value="UniProtKB-UniRule"/>
</dbReference>
<dbReference type="SUPFAM" id="SSF51246">
    <property type="entry name" value="Rudiment single hybrid motif"/>
    <property type="match status" value="1"/>
</dbReference>
<sequence length="362" mass="40276">MKVLLIGDGQLGHMLGRSAIQQGHYCLLYSTRTQQVMPLASTESLALSLAEAVAWADVVSWEHEDVPADIIELARSKFLMDPEKITALTDRRSEKQLFDDCQVPTSPWQAFENETELAKVLEQSPQALVLKAARGGYDGKGQWRWQPQQNAEPLLKSAGQQAGIAEHLIPFEYEVSLVGARDKQGNIRCYPLITNVHDRGILSYSIAGEGWVSEHLQAQAESYFESITKALDYVGVLAIEFFVVAEGNEQHLLVNEIAPRVHNSGHWSMSGSNCDQFGLHMRCLTGLPLPDLLCAPTLMVNVIGVETIPGELWQAAAADCHWYNKQARPGRKLGHVNFIIDTPERGRKLAEFWAPRLQQLAD</sequence>
<dbReference type="Gene3D" id="3.30.1490.20">
    <property type="entry name" value="ATP-grasp fold, A domain"/>
    <property type="match status" value="1"/>
</dbReference>
<gene>
    <name evidence="4" type="primary">purK</name>
    <name evidence="6" type="ORF">SAMN06297229_0119</name>
</gene>
<proteinExistence type="inferred from homology"/>
<dbReference type="SUPFAM" id="SSF52440">
    <property type="entry name" value="PreATP-grasp domain"/>
    <property type="match status" value="1"/>
</dbReference>
<dbReference type="EC" id="6.3.4.18" evidence="4"/>
<feature type="binding site" evidence="4">
    <location>
        <begin position="136"/>
        <end position="142"/>
    </location>
    <ligand>
        <name>ATP</name>
        <dbReference type="ChEBI" id="CHEBI:30616"/>
    </ligand>
</feature>
<feature type="binding site" evidence="4">
    <location>
        <begin position="255"/>
        <end position="256"/>
    </location>
    <ligand>
        <name>ATP</name>
        <dbReference type="ChEBI" id="CHEBI:30616"/>
    </ligand>
</feature>
<dbReference type="GO" id="GO:0005829">
    <property type="term" value="C:cytosol"/>
    <property type="evidence" value="ECO:0007669"/>
    <property type="project" value="TreeGrafter"/>
</dbReference>
<dbReference type="PANTHER" id="PTHR11609:SF5">
    <property type="entry name" value="PHOSPHORIBOSYLAMINOIMIDAZOLE CARBOXYLASE"/>
    <property type="match status" value="1"/>
</dbReference>
<dbReference type="GO" id="GO:0034028">
    <property type="term" value="F:5-(carboxyamino)imidazole ribonucleotide synthase activity"/>
    <property type="evidence" value="ECO:0007669"/>
    <property type="project" value="UniProtKB-UniRule"/>
</dbReference>
<comment type="function">
    <text evidence="4">Catalyzes the ATP-dependent conversion of 5-aminoimidazole ribonucleotide (AIR) and HCO(3)(-) to N5-carboxyaminoimidazole ribonucleotide (N5-CAIR).</text>
</comment>
<reference evidence="7" key="1">
    <citation type="submission" date="2017-04" db="EMBL/GenBank/DDBJ databases">
        <authorList>
            <person name="Varghese N."/>
            <person name="Submissions S."/>
        </authorList>
    </citation>
    <scope>NUCLEOTIDE SEQUENCE [LARGE SCALE GENOMIC DNA]</scope>
</reference>
<dbReference type="Gene3D" id="3.40.50.20">
    <property type="match status" value="1"/>
</dbReference>
<dbReference type="InterPro" id="IPR005875">
    <property type="entry name" value="PurK"/>
</dbReference>
<dbReference type="InterPro" id="IPR011761">
    <property type="entry name" value="ATP-grasp"/>
</dbReference>
<dbReference type="Pfam" id="PF02222">
    <property type="entry name" value="ATP-grasp"/>
    <property type="match status" value="1"/>
</dbReference>
<dbReference type="EMBL" id="FXWH01000001">
    <property type="protein sequence ID" value="SMQ58458.1"/>
    <property type="molecule type" value="Genomic_DNA"/>
</dbReference>
<dbReference type="HAMAP" id="MF_01928">
    <property type="entry name" value="PurK"/>
    <property type="match status" value="1"/>
</dbReference>
<dbReference type="UniPathway" id="UPA00074">
    <property type="reaction ID" value="UER00942"/>
</dbReference>
<feature type="binding site" evidence="4">
    <location>
        <begin position="166"/>
        <end position="169"/>
    </location>
    <ligand>
        <name>ATP</name>
        <dbReference type="ChEBI" id="CHEBI:30616"/>
    </ligand>
</feature>
<evidence type="ECO:0000313" key="7">
    <source>
        <dbReference type="Proteomes" id="UP000194450"/>
    </source>
</evidence>
<feature type="domain" description="ATP-grasp" evidence="5">
    <location>
        <begin position="95"/>
        <end position="285"/>
    </location>
</feature>